<proteinExistence type="predicted"/>
<name>A0A8H7Y333_PSICU</name>
<dbReference type="AlphaFoldDB" id="A0A8H7Y333"/>
<gene>
    <name evidence="2" type="ORF">JR316_004738</name>
</gene>
<comment type="caution">
    <text evidence="2">The sequence shown here is derived from an EMBL/GenBank/DDBJ whole genome shotgun (WGS) entry which is preliminary data.</text>
</comment>
<protein>
    <submittedName>
        <fullName evidence="2">Uncharacterized protein</fullName>
    </submittedName>
</protein>
<feature type="compositionally biased region" description="Basic residues" evidence="1">
    <location>
        <begin position="53"/>
        <end position="65"/>
    </location>
</feature>
<feature type="region of interest" description="Disordered" evidence="1">
    <location>
        <begin position="53"/>
        <end position="75"/>
    </location>
</feature>
<dbReference type="OrthoDB" id="3062825at2759"/>
<reference evidence="2" key="1">
    <citation type="submission" date="2021-02" db="EMBL/GenBank/DDBJ databases">
        <title>Psilocybe cubensis genome.</title>
        <authorList>
            <person name="Mckernan K.J."/>
            <person name="Crawford S."/>
            <person name="Trippe A."/>
            <person name="Kane L.T."/>
            <person name="Mclaughlin S."/>
        </authorList>
    </citation>
    <scope>NUCLEOTIDE SEQUENCE [LARGE SCALE GENOMIC DNA]</scope>
    <source>
        <strain evidence="2">MGC-MH-2018</strain>
    </source>
</reference>
<sequence length="255" mass="29009">MLKTPTVQEEAIKMVKNKVVQVYPDTFNSDDGPETVICLEKYIKYYHTYMRSKKNSRAPQQRKSRSYSNPPTGQPYVLLPNSIERNSRSVVPNAPQTENSLVPRPVLGLSPAFVEMPSSKIPAPITTRKIKFVSDEKKTMPTLYNSYAVTSPPQSLPDSSHLGISQPSSRSSHGHQISRIHVFLDSCIPSMSRYLQRFIDFGIDTQEHLLAISMWTDEEIDLLLKTRLPLGPEDASMSDMNVLCLRRHFRTYFFG</sequence>
<evidence type="ECO:0000256" key="1">
    <source>
        <dbReference type="SAM" id="MobiDB-lite"/>
    </source>
</evidence>
<organism evidence="2">
    <name type="scientific">Psilocybe cubensis</name>
    <name type="common">Psychedelic mushroom</name>
    <name type="synonym">Stropharia cubensis</name>
    <dbReference type="NCBI Taxonomy" id="181762"/>
    <lineage>
        <taxon>Eukaryota</taxon>
        <taxon>Fungi</taxon>
        <taxon>Dikarya</taxon>
        <taxon>Basidiomycota</taxon>
        <taxon>Agaricomycotina</taxon>
        <taxon>Agaricomycetes</taxon>
        <taxon>Agaricomycetidae</taxon>
        <taxon>Agaricales</taxon>
        <taxon>Agaricineae</taxon>
        <taxon>Strophariaceae</taxon>
        <taxon>Psilocybe</taxon>
    </lineage>
</organism>
<feature type="region of interest" description="Disordered" evidence="1">
    <location>
        <begin position="150"/>
        <end position="173"/>
    </location>
</feature>
<dbReference type="EMBL" id="JAFIQS010000004">
    <property type="protein sequence ID" value="KAG5170349.1"/>
    <property type="molecule type" value="Genomic_DNA"/>
</dbReference>
<feature type="compositionally biased region" description="Polar residues" evidence="1">
    <location>
        <begin position="150"/>
        <end position="171"/>
    </location>
</feature>
<evidence type="ECO:0000313" key="2">
    <source>
        <dbReference type="EMBL" id="KAG5170349.1"/>
    </source>
</evidence>
<accession>A0A8H7Y333</accession>